<protein>
    <submittedName>
        <fullName evidence="1">Uncharacterized protein</fullName>
    </submittedName>
</protein>
<dbReference type="EMBL" id="AMZH03000214">
    <property type="protein sequence ID" value="RRT84883.1"/>
    <property type="molecule type" value="Genomic_DNA"/>
</dbReference>
<evidence type="ECO:0000313" key="2">
    <source>
        <dbReference type="Proteomes" id="UP000287651"/>
    </source>
</evidence>
<reference evidence="1 2" key="1">
    <citation type="journal article" date="2014" name="Agronomy (Basel)">
        <title>A Draft Genome Sequence for Ensete ventricosum, the Drought-Tolerant Tree Against Hunger.</title>
        <authorList>
            <person name="Harrison J."/>
            <person name="Moore K.A."/>
            <person name="Paszkiewicz K."/>
            <person name="Jones T."/>
            <person name="Grant M."/>
            <person name="Ambacheew D."/>
            <person name="Muzemil S."/>
            <person name="Studholme D.J."/>
        </authorList>
    </citation>
    <scope>NUCLEOTIDE SEQUENCE [LARGE SCALE GENOMIC DNA]</scope>
</reference>
<accession>A0A427B8X2</accession>
<name>A0A427B8X2_ENSVE</name>
<comment type="caution">
    <text evidence="1">The sequence shown here is derived from an EMBL/GenBank/DDBJ whole genome shotgun (WGS) entry which is preliminary data.</text>
</comment>
<evidence type="ECO:0000313" key="1">
    <source>
        <dbReference type="EMBL" id="RRT84883.1"/>
    </source>
</evidence>
<gene>
    <name evidence="1" type="ORF">B296_00000714</name>
</gene>
<dbReference type="AlphaFoldDB" id="A0A427B8X2"/>
<organism evidence="1 2">
    <name type="scientific">Ensete ventricosum</name>
    <name type="common">Abyssinian banana</name>
    <name type="synonym">Musa ensete</name>
    <dbReference type="NCBI Taxonomy" id="4639"/>
    <lineage>
        <taxon>Eukaryota</taxon>
        <taxon>Viridiplantae</taxon>
        <taxon>Streptophyta</taxon>
        <taxon>Embryophyta</taxon>
        <taxon>Tracheophyta</taxon>
        <taxon>Spermatophyta</taxon>
        <taxon>Magnoliopsida</taxon>
        <taxon>Liliopsida</taxon>
        <taxon>Zingiberales</taxon>
        <taxon>Musaceae</taxon>
        <taxon>Ensete</taxon>
    </lineage>
</organism>
<proteinExistence type="predicted"/>
<dbReference type="Proteomes" id="UP000287651">
    <property type="component" value="Unassembled WGS sequence"/>
</dbReference>
<sequence length="168" mass="18681">MKDQNQKASELIEEDRAKTINLQVEELMVDELRDRIGTRTSSVEGERWRTNRRKSIVYQPGGGNMRDGTVDLIRLGGDSGRSYSPIAGTGRHILLVVGGDDPVPSPSYAPPRPAPSPIPISVSHANLLQYRRRETVSRPLLVLTRSTRPAKQSCIAIARKQQVMASRR</sequence>